<dbReference type="PANTHER" id="PTHR30193">
    <property type="entry name" value="ABC TRANSPORTER PERMEASE PROTEIN"/>
    <property type="match status" value="1"/>
</dbReference>
<keyword evidence="6 7" id="KW-0472">Membrane</keyword>
<keyword evidence="4 7" id="KW-0812">Transmembrane</keyword>
<feature type="transmembrane region" description="Helical" evidence="7">
    <location>
        <begin position="71"/>
        <end position="93"/>
    </location>
</feature>
<dbReference type="KEGG" id="sapp:SAC06_09785"/>
<evidence type="ECO:0000256" key="4">
    <source>
        <dbReference type="ARBA" id="ARBA00022692"/>
    </source>
</evidence>
<dbReference type="PANTHER" id="PTHR30193:SF37">
    <property type="entry name" value="INNER MEMBRANE ABC TRANSPORTER PERMEASE PROTEIN YCJO"/>
    <property type="match status" value="1"/>
</dbReference>
<gene>
    <name evidence="9" type="ORF">SAC06_09785</name>
</gene>
<evidence type="ECO:0000256" key="1">
    <source>
        <dbReference type="ARBA" id="ARBA00004651"/>
    </source>
</evidence>
<feature type="transmembrane region" description="Helical" evidence="7">
    <location>
        <begin position="155"/>
        <end position="181"/>
    </location>
</feature>
<keyword evidence="3" id="KW-1003">Cell membrane</keyword>
<dbReference type="EMBL" id="CP138335">
    <property type="protein sequence ID" value="XBW07915.1"/>
    <property type="molecule type" value="Genomic_DNA"/>
</dbReference>
<dbReference type="RefSeq" id="WP_350258115.1">
    <property type="nucleotide sequence ID" value="NZ_CP138335.1"/>
</dbReference>
<dbReference type="Gene3D" id="1.10.3720.10">
    <property type="entry name" value="MetI-like"/>
    <property type="match status" value="1"/>
</dbReference>
<feature type="transmembrane region" description="Helical" evidence="7">
    <location>
        <begin position="12"/>
        <end position="37"/>
    </location>
</feature>
<reference evidence="9" key="1">
    <citation type="submission" date="2023-11" db="EMBL/GenBank/DDBJ databases">
        <title>Scrofimicrobium hongkongense sp. nov., isolated from a patient with peritonitis.</title>
        <authorList>
            <person name="Lao H.Y."/>
            <person name="Wong A.Y.P."/>
            <person name="Ng T.L."/>
            <person name="Wong R.Y.L."/>
            <person name="Yau M.C.Y."/>
            <person name="Lam J.Y.W."/>
            <person name="Siu G.K.H."/>
        </authorList>
    </citation>
    <scope>NUCLEOTIDE SEQUENCE</scope>
    <source>
        <strain evidence="9">R131</strain>
    </source>
</reference>
<comment type="similarity">
    <text evidence="7">Belongs to the binding-protein-dependent transport system permease family.</text>
</comment>
<evidence type="ECO:0000313" key="9">
    <source>
        <dbReference type="EMBL" id="XBW07915.1"/>
    </source>
</evidence>
<dbReference type="Pfam" id="PF00528">
    <property type="entry name" value="BPD_transp_1"/>
    <property type="match status" value="1"/>
</dbReference>
<dbReference type="GO" id="GO:0055085">
    <property type="term" value="P:transmembrane transport"/>
    <property type="evidence" value="ECO:0007669"/>
    <property type="project" value="InterPro"/>
</dbReference>
<dbReference type="AlphaFoldDB" id="A0AAU7V749"/>
<accession>A0AAU7V749</accession>
<dbReference type="InterPro" id="IPR035906">
    <property type="entry name" value="MetI-like_sf"/>
</dbReference>
<keyword evidence="5 7" id="KW-1133">Transmembrane helix</keyword>
<evidence type="ECO:0000256" key="3">
    <source>
        <dbReference type="ARBA" id="ARBA00022475"/>
    </source>
</evidence>
<dbReference type="InterPro" id="IPR051393">
    <property type="entry name" value="ABC_transporter_permease"/>
</dbReference>
<dbReference type="InterPro" id="IPR000515">
    <property type="entry name" value="MetI-like"/>
</dbReference>
<dbReference type="SUPFAM" id="SSF161098">
    <property type="entry name" value="MetI-like"/>
    <property type="match status" value="1"/>
</dbReference>
<feature type="domain" description="ABC transmembrane type-1" evidence="8">
    <location>
        <begin position="67"/>
        <end position="281"/>
    </location>
</feature>
<feature type="transmembrane region" description="Helical" evidence="7">
    <location>
        <begin position="105"/>
        <end position="125"/>
    </location>
</feature>
<feature type="transmembrane region" description="Helical" evidence="7">
    <location>
        <begin position="202"/>
        <end position="223"/>
    </location>
</feature>
<comment type="subcellular location">
    <subcellularLocation>
        <location evidence="1 7">Cell membrane</location>
        <topology evidence="1 7">Multi-pass membrane protein</topology>
    </subcellularLocation>
</comment>
<proteinExistence type="inferred from homology"/>
<organism evidence="9">
    <name type="scientific">Scrofimicrobium appendicitidis</name>
    <dbReference type="NCBI Taxonomy" id="3079930"/>
    <lineage>
        <taxon>Bacteria</taxon>
        <taxon>Bacillati</taxon>
        <taxon>Actinomycetota</taxon>
        <taxon>Actinomycetes</taxon>
        <taxon>Actinomycetales</taxon>
        <taxon>Actinomycetaceae</taxon>
        <taxon>Scrofimicrobium</taxon>
    </lineage>
</organism>
<protein>
    <submittedName>
        <fullName evidence="9">Sugar ABC transporter permease</fullName>
    </submittedName>
</protein>
<feature type="transmembrane region" description="Helical" evidence="7">
    <location>
        <begin position="260"/>
        <end position="284"/>
    </location>
</feature>
<dbReference type="GO" id="GO:0005886">
    <property type="term" value="C:plasma membrane"/>
    <property type="evidence" value="ECO:0007669"/>
    <property type="project" value="UniProtKB-SubCell"/>
</dbReference>
<name>A0AAU7V749_9ACTO</name>
<evidence type="ECO:0000256" key="2">
    <source>
        <dbReference type="ARBA" id="ARBA00022448"/>
    </source>
</evidence>
<evidence type="ECO:0000256" key="7">
    <source>
        <dbReference type="RuleBase" id="RU363032"/>
    </source>
</evidence>
<keyword evidence="2 7" id="KW-0813">Transport</keyword>
<evidence type="ECO:0000256" key="6">
    <source>
        <dbReference type="ARBA" id="ARBA00023136"/>
    </source>
</evidence>
<dbReference type="PROSITE" id="PS50928">
    <property type="entry name" value="ABC_TM1"/>
    <property type="match status" value="1"/>
</dbReference>
<dbReference type="CDD" id="cd06261">
    <property type="entry name" value="TM_PBP2"/>
    <property type="match status" value="1"/>
</dbReference>
<evidence type="ECO:0000259" key="8">
    <source>
        <dbReference type="PROSITE" id="PS50928"/>
    </source>
</evidence>
<sequence length="292" mass="32422">MEQLARGVKPYLYIAPIVLISGFLIYYFIGFTVFASLTDWNGLKRMNFIGLDNYVQLFNDRTFWIALRNNLVFMVATIAIQAILGLFVAVLCADRLPGSNLFKAIFFLPISMAPAIIATVFKYMLEANYGTLNESLRSLGLLGPDEVITWLGADLGVWSIIAINVFQWMGFSMMIYFAGIMAIPKDLYEAAQLDGAGWWRRLFSVTIPSLRGVTATLIVLGIVGSLKTFDVVWLTTGGGPGVSTQFLTTFLYQERANREAGYASAIGTVLLILAFVLTLAQTLWTNRKSKRS</sequence>
<evidence type="ECO:0000256" key="5">
    <source>
        <dbReference type="ARBA" id="ARBA00022989"/>
    </source>
</evidence>